<accession>A0A2T0Q990</accession>
<keyword evidence="5 9" id="KW-1133">Transmembrane helix</keyword>
<evidence type="ECO:0000256" key="1">
    <source>
        <dbReference type="ARBA" id="ARBA00004236"/>
    </source>
</evidence>
<evidence type="ECO:0000256" key="5">
    <source>
        <dbReference type="ARBA" id="ARBA00022989"/>
    </source>
</evidence>
<sequence length="216" mass="22207">MTEQATAAIRHLPDSCKPPTPADSAARAAAVAEQIAAARAAVVGEMTETRIDLGNALTDIAATLVPPTAAEQRCADLTAEVRWELVRTDTKTAALLALATAVLAATAGALATIDLPLWAAIAAGVGGSATGLAVLRLLLAVRPRTVRLLWTRMANTAGPAVADLLATLHPDEPYVQLRNLSAVLLDKQTAIRHATNCLITALAAFTLAAILTATGL</sequence>
<dbReference type="Pfam" id="PF18967">
    <property type="entry name" value="PycTM"/>
    <property type="match status" value="1"/>
</dbReference>
<evidence type="ECO:0000313" key="11">
    <source>
        <dbReference type="EMBL" id="PRY00424.1"/>
    </source>
</evidence>
<evidence type="ECO:0000256" key="6">
    <source>
        <dbReference type="ARBA" id="ARBA00023118"/>
    </source>
</evidence>
<keyword evidence="12" id="KW-1185">Reference proteome</keyword>
<evidence type="ECO:0000256" key="2">
    <source>
        <dbReference type="ARBA" id="ARBA00022475"/>
    </source>
</evidence>
<feature type="region of interest" description="Disordered" evidence="8">
    <location>
        <begin position="1"/>
        <end position="23"/>
    </location>
</feature>
<keyword evidence="7 9" id="KW-0472">Membrane</keyword>
<evidence type="ECO:0000256" key="3">
    <source>
        <dbReference type="ARBA" id="ARBA00022692"/>
    </source>
</evidence>
<evidence type="ECO:0000256" key="7">
    <source>
        <dbReference type="ARBA" id="ARBA00023136"/>
    </source>
</evidence>
<evidence type="ECO:0000256" key="8">
    <source>
        <dbReference type="SAM" id="MobiDB-lite"/>
    </source>
</evidence>
<keyword evidence="3 9" id="KW-0812">Transmembrane</keyword>
<dbReference type="EMBL" id="PVZC01000002">
    <property type="protein sequence ID" value="PRY00424.1"/>
    <property type="molecule type" value="Genomic_DNA"/>
</dbReference>
<evidence type="ECO:0000256" key="9">
    <source>
        <dbReference type="SAM" id="Phobius"/>
    </source>
</evidence>
<dbReference type="AlphaFoldDB" id="A0A2T0Q990"/>
<evidence type="ECO:0000256" key="4">
    <source>
        <dbReference type="ARBA" id="ARBA00022741"/>
    </source>
</evidence>
<proteinExistence type="predicted"/>
<feature type="transmembrane region" description="Helical" evidence="9">
    <location>
        <begin position="92"/>
        <end position="111"/>
    </location>
</feature>
<comment type="subcellular location">
    <subcellularLocation>
        <location evidence="1">Cell membrane</location>
    </subcellularLocation>
</comment>
<dbReference type="InterPro" id="IPR043760">
    <property type="entry name" value="PycTM_dom"/>
</dbReference>
<dbReference type="Proteomes" id="UP000237846">
    <property type="component" value="Unassembled WGS sequence"/>
</dbReference>
<comment type="caution">
    <text evidence="11">The sequence shown here is derived from an EMBL/GenBank/DDBJ whole genome shotgun (WGS) entry which is preliminary data.</text>
</comment>
<keyword evidence="4" id="KW-0547">Nucleotide-binding</keyword>
<reference evidence="11 12" key="1">
    <citation type="submission" date="2018-03" db="EMBL/GenBank/DDBJ databases">
        <title>Genomic Encyclopedia of Archaeal and Bacterial Type Strains, Phase II (KMG-II): from individual species to whole genera.</title>
        <authorList>
            <person name="Goeker M."/>
        </authorList>
    </citation>
    <scope>NUCLEOTIDE SEQUENCE [LARGE SCALE GENOMIC DNA]</scope>
    <source>
        <strain evidence="11 12">DSM 45601</strain>
    </source>
</reference>
<evidence type="ECO:0000313" key="12">
    <source>
        <dbReference type="Proteomes" id="UP000237846"/>
    </source>
</evidence>
<keyword evidence="2" id="KW-1003">Cell membrane</keyword>
<evidence type="ECO:0000259" key="10">
    <source>
        <dbReference type="Pfam" id="PF18967"/>
    </source>
</evidence>
<name>A0A2T0Q990_9ACTN</name>
<organism evidence="11 12">
    <name type="scientific">Allonocardiopsis opalescens</name>
    <dbReference type="NCBI Taxonomy" id="1144618"/>
    <lineage>
        <taxon>Bacteria</taxon>
        <taxon>Bacillati</taxon>
        <taxon>Actinomycetota</taxon>
        <taxon>Actinomycetes</taxon>
        <taxon>Streptosporangiales</taxon>
        <taxon>Allonocardiopsis</taxon>
    </lineage>
</organism>
<feature type="domain" description="Pycsar effector protein" evidence="10">
    <location>
        <begin position="77"/>
        <end position="211"/>
    </location>
</feature>
<feature type="transmembrane region" description="Helical" evidence="9">
    <location>
        <begin position="197"/>
        <end position="215"/>
    </location>
</feature>
<keyword evidence="6" id="KW-0051">Antiviral defense</keyword>
<dbReference type="RefSeq" id="WP_106241722.1">
    <property type="nucleotide sequence ID" value="NZ_PVZC01000002.1"/>
</dbReference>
<feature type="transmembrane region" description="Helical" evidence="9">
    <location>
        <begin position="117"/>
        <end position="139"/>
    </location>
</feature>
<protein>
    <recommendedName>
        <fullName evidence="10">Pycsar effector protein domain-containing protein</fullName>
    </recommendedName>
</protein>
<gene>
    <name evidence="11" type="ORF">CLV72_10253</name>
</gene>